<reference evidence="3" key="1">
    <citation type="submission" date="2020-05" db="EMBL/GenBank/DDBJ databases">
        <authorList>
            <person name="Chiriac C."/>
            <person name="Salcher M."/>
            <person name="Ghai R."/>
            <person name="Kavagutti S V."/>
        </authorList>
    </citation>
    <scope>NUCLEOTIDE SEQUENCE</scope>
</reference>
<dbReference type="EMBL" id="CAFBNR010000009">
    <property type="protein sequence ID" value="CAB4956488.1"/>
    <property type="molecule type" value="Genomic_DNA"/>
</dbReference>
<dbReference type="PANTHER" id="PTHR30632">
    <property type="entry name" value="MOLYBDATE-BINDING PERIPLASMIC PROTEIN"/>
    <property type="match status" value="1"/>
</dbReference>
<dbReference type="GO" id="GO:0046872">
    <property type="term" value="F:metal ion binding"/>
    <property type="evidence" value="ECO:0007669"/>
    <property type="project" value="UniProtKB-KW"/>
</dbReference>
<dbReference type="InterPro" id="IPR050682">
    <property type="entry name" value="ModA/WtpA"/>
</dbReference>
<evidence type="ECO:0000313" key="4">
    <source>
        <dbReference type="EMBL" id="CAB4956488.1"/>
    </source>
</evidence>
<dbReference type="NCBIfam" id="TIGR01256">
    <property type="entry name" value="modA"/>
    <property type="match status" value="1"/>
</dbReference>
<dbReference type="SUPFAM" id="SSF53850">
    <property type="entry name" value="Periplasmic binding protein-like II"/>
    <property type="match status" value="1"/>
</dbReference>
<keyword evidence="2" id="KW-0732">Signal</keyword>
<dbReference type="GO" id="GO:0030973">
    <property type="term" value="F:molybdate ion binding"/>
    <property type="evidence" value="ECO:0007669"/>
    <property type="project" value="TreeGrafter"/>
</dbReference>
<dbReference type="Gene3D" id="3.40.190.10">
    <property type="entry name" value="Periplasmic binding protein-like II"/>
    <property type="match status" value="2"/>
</dbReference>
<evidence type="ECO:0000256" key="1">
    <source>
        <dbReference type="ARBA" id="ARBA00022723"/>
    </source>
</evidence>
<dbReference type="PANTHER" id="PTHR30632:SF0">
    <property type="entry name" value="SULFATE-BINDING PROTEIN"/>
    <property type="match status" value="1"/>
</dbReference>
<accession>A0A6J7F7F5</accession>
<organism evidence="3">
    <name type="scientific">freshwater metagenome</name>
    <dbReference type="NCBI Taxonomy" id="449393"/>
    <lineage>
        <taxon>unclassified sequences</taxon>
        <taxon>metagenomes</taxon>
        <taxon>ecological metagenomes</taxon>
    </lineage>
</organism>
<evidence type="ECO:0000256" key="2">
    <source>
        <dbReference type="ARBA" id="ARBA00022729"/>
    </source>
</evidence>
<proteinExistence type="predicted"/>
<dbReference type="Pfam" id="PF13531">
    <property type="entry name" value="SBP_bac_11"/>
    <property type="match status" value="1"/>
</dbReference>
<dbReference type="InterPro" id="IPR005950">
    <property type="entry name" value="ModA"/>
</dbReference>
<keyword evidence="1" id="KW-0479">Metal-binding</keyword>
<evidence type="ECO:0000313" key="3">
    <source>
        <dbReference type="EMBL" id="CAB4891536.1"/>
    </source>
</evidence>
<dbReference type="PIRSF" id="PIRSF004846">
    <property type="entry name" value="ModA"/>
    <property type="match status" value="1"/>
</dbReference>
<protein>
    <submittedName>
        <fullName evidence="3">Unannotated protein</fullName>
    </submittedName>
</protein>
<gene>
    <name evidence="3" type="ORF">UFOPK3573_00120</name>
    <name evidence="4" type="ORF">UFOPK3879_00292</name>
</gene>
<dbReference type="EMBL" id="CAFBMJ010000004">
    <property type="protein sequence ID" value="CAB4891536.1"/>
    <property type="molecule type" value="Genomic_DNA"/>
</dbReference>
<dbReference type="AlphaFoldDB" id="A0A6J7F7F5"/>
<name>A0A6J7F7F5_9ZZZZ</name>
<dbReference type="GO" id="GO:0015689">
    <property type="term" value="P:molybdate ion transport"/>
    <property type="evidence" value="ECO:0007669"/>
    <property type="project" value="InterPro"/>
</dbReference>
<sequence>MMKRIGLTIAVTVLVSLMPSTAHATPLFEASKLKGDLTISAATSLTDAFSELAKQFHKINKNVKIRLNFGSSSTLVSQIQSGAPSDIMASADLTNLEKLVASGNVVVVPKVFARNSMAIAVKPGNPKSVRSIADLANLSFISLCGKTVPCGVYAASVLARAGVMIDESKVTRGIDVKATLSAVANGDADAALVYKTDVLATKKIVVGIDIPIAQNVTAMYGIAPVRGSKNLVTAKAFINFVLSQQGLQILKKFGFGRP</sequence>